<keyword evidence="2" id="KW-0812">Transmembrane</keyword>
<dbReference type="RefSeq" id="WP_388005504.1">
    <property type="nucleotide sequence ID" value="NZ_JBHUEE010000004.1"/>
</dbReference>
<organism evidence="3 4">
    <name type="scientific">Georgenia deserti</name>
    <dbReference type="NCBI Taxonomy" id="2093781"/>
    <lineage>
        <taxon>Bacteria</taxon>
        <taxon>Bacillati</taxon>
        <taxon>Actinomycetota</taxon>
        <taxon>Actinomycetes</taxon>
        <taxon>Micrococcales</taxon>
        <taxon>Bogoriellaceae</taxon>
        <taxon>Georgenia</taxon>
    </lineage>
</organism>
<feature type="transmembrane region" description="Helical" evidence="2">
    <location>
        <begin position="133"/>
        <end position="160"/>
    </location>
</feature>
<keyword evidence="2" id="KW-0472">Membrane</keyword>
<reference evidence="4" key="1">
    <citation type="journal article" date="2019" name="Int. J. Syst. Evol. Microbiol.">
        <title>The Global Catalogue of Microorganisms (GCM) 10K type strain sequencing project: providing services to taxonomists for standard genome sequencing and annotation.</title>
        <authorList>
            <consortium name="The Broad Institute Genomics Platform"/>
            <consortium name="The Broad Institute Genome Sequencing Center for Infectious Disease"/>
            <person name="Wu L."/>
            <person name="Ma J."/>
        </authorList>
    </citation>
    <scope>NUCLEOTIDE SEQUENCE [LARGE SCALE GENOMIC DNA]</scope>
    <source>
        <strain evidence="4">JCM 17130</strain>
    </source>
</reference>
<feature type="transmembrane region" description="Helical" evidence="2">
    <location>
        <begin position="167"/>
        <end position="192"/>
    </location>
</feature>
<evidence type="ECO:0000256" key="2">
    <source>
        <dbReference type="SAM" id="Phobius"/>
    </source>
</evidence>
<accession>A0ABW4L6G0</accession>
<feature type="transmembrane region" description="Helical" evidence="2">
    <location>
        <begin position="89"/>
        <end position="113"/>
    </location>
</feature>
<sequence length="249" mass="25430">MTHDLPRSTARTTGLLYLSMALVAVPGFLVIRPLLYDPDSASATLANLVENEGLARLGVGLELALVVAQTLTALWFARLFVRVDAAHAAAVGVFGVINAVCILASAATLAAALDIALGNGLAAGYSGAAAQLMYVLGGHLWGVGGVFFGLWLIPMGLLVLRAGMTRVLGWLLVAGGAGYLVSTATTYLAPGLASAGEILTYVASVGEFWMIGLLCWYGFRRSGAPSAVPPGGVSGPTADGSELESAPAR</sequence>
<keyword evidence="2" id="KW-1133">Transmembrane helix</keyword>
<dbReference type="Pfam" id="PF14329">
    <property type="entry name" value="DUF4386"/>
    <property type="match status" value="1"/>
</dbReference>
<dbReference type="EMBL" id="JBHUEE010000004">
    <property type="protein sequence ID" value="MFD1718032.1"/>
    <property type="molecule type" value="Genomic_DNA"/>
</dbReference>
<name>A0ABW4L6G0_9MICO</name>
<evidence type="ECO:0000256" key="1">
    <source>
        <dbReference type="SAM" id="MobiDB-lite"/>
    </source>
</evidence>
<dbReference type="InterPro" id="IPR025495">
    <property type="entry name" value="DUF4386"/>
</dbReference>
<feature type="transmembrane region" description="Helical" evidence="2">
    <location>
        <begin position="15"/>
        <end position="35"/>
    </location>
</feature>
<feature type="region of interest" description="Disordered" evidence="1">
    <location>
        <begin position="228"/>
        <end position="249"/>
    </location>
</feature>
<proteinExistence type="predicted"/>
<gene>
    <name evidence="3" type="ORF">ACFSE6_09310</name>
</gene>
<evidence type="ECO:0000313" key="4">
    <source>
        <dbReference type="Proteomes" id="UP001597277"/>
    </source>
</evidence>
<protein>
    <submittedName>
        <fullName evidence="3">DUF4386 domain-containing protein</fullName>
    </submittedName>
</protein>
<feature type="transmembrane region" description="Helical" evidence="2">
    <location>
        <begin position="198"/>
        <end position="219"/>
    </location>
</feature>
<feature type="transmembrane region" description="Helical" evidence="2">
    <location>
        <begin position="55"/>
        <end position="77"/>
    </location>
</feature>
<evidence type="ECO:0000313" key="3">
    <source>
        <dbReference type="EMBL" id="MFD1718032.1"/>
    </source>
</evidence>
<dbReference type="Proteomes" id="UP001597277">
    <property type="component" value="Unassembled WGS sequence"/>
</dbReference>
<comment type="caution">
    <text evidence="3">The sequence shown here is derived from an EMBL/GenBank/DDBJ whole genome shotgun (WGS) entry which is preliminary data.</text>
</comment>
<keyword evidence="4" id="KW-1185">Reference proteome</keyword>